<dbReference type="InterPro" id="IPR018729">
    <property type="entry name" value="DUF2269_transmembrane"/>
</dbReference>
<feature type="transmembrane region" description="Helical" evidence="1">
    <location>
        <begin position="78"/>
        <end position="99"/>
    </location>
</feature>
<dbReference type="Pfam" id="PF10027">
    <property type="entry name" value="DUF2269"/>
    <property type="match status" value="1"/>
</dbReference>
<feature type="transmembrane region" description="Helical" evidence="1">
    <location>
        <begin position="6"/>
        <end position="27"/>
    </location>
</feature>
<keyword evidence="1" id="KW-0812">Transmembrane</keyword>
<dbReference type="Proteomes" id="UP000012015">
    <property type="component" value="Unassembled WGS sequence"/>
</dbReference>
<comment type="caution">
    <text evidence="2">The sequence shown here is derived from an EMBL/GenBank/DDBJ whole genome shotgun (WGS) entry which is preliminary data.</text>
</comment>
<reference evidence="2 3" key="1">
    <citation type="journal article" date="2013" name="Genome Announc.">
        <title>Draft Genome Sequence of Arthrobacter gangotriensis Strain Lz1yT, Isolated from a Penguin Rookery Soil Sample Collected in Antarctica, near the Indian Station Dakshin Gangotri.</title>
        <authorList>
            <person name="Shivaji S."/>
            <person name="Ara S."/>
            <person name="Bandi S."/>
            <person name="Singh A."/>
            <person name="Kumar Pinnaka A."/>
        </authorList>
    </citation>
    <scope>NUCLEOTIDE SEQUENCE [LARGE SCALE GENOMIC DNA]</scope>
    <source>
        <strain evidence="2 3">Lz1y</strain>
    </source>
</reference>
<gene>
    <name evidence="2" type="ORF">ADIAG_00144</name>
</gene>
<dbReference type="eggNOG" id="ENOG5032UXA">
    <property type="taxonomic scope" value="Bacteria"/>
</dbReference>
<keyword evidence="1" id="KW-0472">Membrane</keyword>
<feature type="transmembrane region" description="Helical" evidence="1">
    <location>
        <begin position="131"/>
        <end position="154"/>
    </location>
</feature>
<name>M7MYM3_9MICC</name>
<evidence type="ECO:0000313" key="3">
    <source>
        <dbReference type="Proteomes" id="UP000012015"/>
    </source>
</evidence>
<dbReference type="AlphaFoldDB" id="M7MYM3"/>
<dbReference type="PATRIC" id="fig|1276920.7.peg.141"/>
<evidence type="ECO:0000313" key="2">
    <source>
        <dbReference type="EMBL" id="EMR00137.1"/>
    </source>
</evidence>
<keyword evidence="1" id="KW-1133">Transmembrane helix</keyword>
<feature type="transmembrane region" description="Helical" evidence="1">
    <location>
        <begin position="48"/>
        <end position="66"/>
    </location>
</feature>
<protein>
    <submittedName>
        <fullName evidence="2">Putative integral membrane protein</fullName>
    </submittedName>
</protein>
<dbReference type="STRING" id="1276920.ADIAG_00144"/>
<proteinExistence type="predicted"/>
<dbReference type="EMBL" id="AOCK01000001">
    <property type="protein sequence ID" value="EMR00137.1"/>
    <property type="molecule type" value="Genomic_DNA"/>
</dbReference>
<dbReference type="RefSeq" id="WP_007269351.1">
    <property type="nucleotide sequence ID" value="NZ_AOCK01000001.1"/>
</dbReference>
<accession>M7MYM3</accession>
<sequence length="156" mass="16356">MSTVIAVLHVVGAVFIVGPMAILPMTAMRSIRAGEGPQVVALSKSTRLFSLLSLLVIVFGFGAMGMSEFNISFGATWIWLSILLYVVALGLALFLIVPVMQRTGEALRATATPDTHPDTASPGVAAPRSGYGAIAVSSGITTLCLLVIVILMVWKP</sequence>
<organism evidence="2 3">
    <name type="scientific">Paeniglutamicibacter gangotriensis Lz1y</name>
    <dbReference type="NCBI Taxonomy" id="1276920"/>
    <lineage>
        <taxon>Bacteria</taxon>
        <taxon>Bacillati</taxon>
        <taxon>Actinomycetota</taxon>
        <taxon>Actinomycetes</taxon>
        <taxon>Micrococcales</taxon>
        <taxon>Micrococcaceae</taxon>
        <taxon>Paeniglutamicibacter</taxon>
    </lineage>
</organism>
<keyword evidence="3" id="KW-1185">Reference proteome</keyword>
<evidence type="ECO:0000256" key="1">
    <source>
        <dbReference type="SAM" id="Phobius"/>
    </source>
</evidence>